<evidence type="ECO:0000256" key="2">
    <source>
        <dbReference type="ARBA" id="ARBA00023235"/>
    </source>
</evidence>
<dbReference type="PANTHER" id="PTHR13774:SF17">
    <property type="entry name" value="PHENAZINE BIOSYNTHESIS-LIKE DOMAIN-CONTAINING PROTEIN"/>
    <property type="match status" value="1"/>
</dbReference>
<proteinExistence type="inferred from homology"/>
<dbReference type="Pfam" id="PF02567">
    <property type="entry name" value="PhzC-PhzF"/>
    <property type="match status" value="1"/>
</dbReference>
<dbReference type="Proteomes" id="UP000664859">
    <property type="component" value="Unassembled WGS sequence"/>
</dbReference>
<organism evidence="5 6">
    <name type="scientific">Tribonema minus</name>
    <dbReference type="NCBI Taxonomy" id="303371"/>
    <lineage>
        <taxon>Eukaryota</taxon>
        <taxon>Sar</taxon>
        <taxon>Stramenopiles</taxon>
        <taxon>Ochrophyta</taxon>
        <taxon>PX clade</taxon>
        <taxon>Xanthophyceae</taxon>
        <taxon>Tribonematales</taxon>
        <taxon>Tribonemataceae</taxon>
        <taxon>Tribonema</taxon>
    </lineage>
</organism>
<feature type="domain" description="N-acetyltransferase" evidence="4">
    <location>
        <begin position="26"/>
        <end position="202"/>
    </location>
</feature>
<dbReference type="SUPFAM" id="SSF52540">
    <property type="entry name" value="P-loop containing nucleoside triphosphate hydrolases"/>
    <property type="match status" value="1"/>
</dbReference>
<dbReference type="PANTHER" id="PTHR13774">
    <property type="entry name" value="PHENAZINE BIOSYNTHESIS PROTEIN"/>
    <property type="match status" value="1"/>
</dbReference>
<gene>
    <name evidence="5" type="ORF">JKP88DRAFT_288513</name>
</gene>
<dbReference type="SUPFAM" id="SSF55729">
    <property type="entry name" value="Acyl-CoA N-acyltransferases (Nat)"/>
    <property type="match status" value="1"/>
</dbReference>
<accession>A0A835ZD42</accession>
<keyword evidence="2" id="KW-0413">Isomerase</keyword>
<dbReference type="Gene3D" id="3.10.310.10">
    <property type="entry name" value="Diaminopimelate Epimerase, Chain A, domain 1"/>
    <property type="match status" value="2"/>
</dbReference>
<dbReference type="GO" id="GO:0016853">
    <property type="term" value="F:isomerase activity"/>
    <property type="evidence" value="ECO:0007669"/>
    <property type="project" value="UniProtKB-KW"/>
</dbReference>
<dbReference type="PROSITE" id="PS51186">
    <property type="entry name" value="GNAT"/>
    <property type="match status" value="1"/>
</dbReference>
<evidence type="ECO:0000259" key="4">
    <source>
        <dbReference type="PROSITE" id="PS51186"/>
    </source>
</evidence>
<dbReference type="GO" id="GO:0005737">
    <property type="term" value="C:cytoplasm"/>
    <property type="evidence" value="ECO:0007669"/>
    <property type="project" value="TreeGrafter"/>
</dbReference>
<dbReference type="SUPFAM" id="SSF54506">
    <property type="entry name" value="Diaminopimelate epimerase-like"/>
    <property type="match status" value="1"/>
</dbReference>
<comment type="similarity">
    <text evidence="1">Belongs to the PhzF family.</text>
</comment>
<dbReference type="InterPro" id="IPR000182">
    <property type="entry name" value="GNAT_dom"/>
</dbReference>
<dbReference type="AlphaFoldDB" id="A0A835ZD42"/>
<feature type="compositionally biased region" description="Gly residues" evidence="3">
    <location>
        <begin position="334"/>
        <end position="358"/>
    </location>
</feature>
<dbReference type="EMBL" id="JAFCMP010000103">
    <property type="protein sequence ID" value="KAG5186768.1"/>
    <property type="molecule type" value="Genomic_DNA"/>
</dbReference>
<dbReference type="InterPro" id="IPR003719">
    <property type="entry name" value="Phenazine_PhzF-like"/>
</dbReference>
<dbReference type="Gene3D" id="3.40.50.300">
    <property type="entry name" value="P-loop containing nucleotide triphosphate hydrolases"/>
    <property type="match status" value="1"/>
</dbReference>
<dbReference type="InterPro" id="IPR027417">
    <property type="entry name" value="P-loop_NTPase"/>
</dbReference>
<evidence type="ECO:0000313" key="5">
    <source>
        <dbReference type="EMBL" id="KAG5186768.1"/>
    </source>
</evidence>
<dbReference type="OrthoDB" id="75169at2759"/>
<evidence type="ECO:0000256" key="3">
    <source>
        <dbReference type="SAM" id="MobiDB-lite"/>
    </source>
</evidence>
<dbReference type="Gene3D" id="3.40.630.30">
    <property type="match status" value="1"/>
</dbReference>
<sequence>MSAGRSIEEEAVGAELLAVLKCQHKILFRPLKASEVDEAHALEVASYPADEAASHEGFTFRQREAGDYFWAAFDIASGAIVALVCGTLCNGDTLTHDTMHKHDPAGTTLCIHSVAVAAPRRAAAVALRVAVAAPRRRGGVATAALHAYLRAAAALRPRVARALLIAKPHNLGLYARCGFAPRGLSAVAHGADAWVEMALELSAVAPRALPWALVDAFAARACAGNAAAVFFTHAGGDAAWMQSVAMELNQSETAFVERVVPEDGDDEATLGPLFRLRWFTPAAEVDLCGHATLAAAHALWDTQRAPAAAPIRFSTLSGILTCRHGGSGSDSSGGDSGGGGSGGDGGSGSNGSSSGGSGLITLDFPEEPPRPIADAAAAAAAAAALGLAPADLLYFGRNRLDLLLEVPPAAFAQRLAPDFGTLAALPLEHRGVLVTRCFFPRFGIPEDPVTGSAHCCLARYWADKLGRDELTGYQASKRGGTVRMTLRRGEGRVVLGGRAVTAAELGAVAGAGDGDDGSARRSLLAVPKLGMALTGRDEAGGGTPSKGTGSFWVHAGKTLSPVSSIDLGRENIATGTIWLPLEVGAVGDEGGPYVKLRRCTLKESHTNVAAAWSVSMAPPPERPNLQKRPASTVAATMCLMNYGTYQAAPWELPMYDMLQRGQCSAASAVQEGRIAIISMDDALRGQCSAASAVQEGRIAIISMDDALEGRVAIISMDDALALAGSDADALQLGGFVFHDTRCGSTLVANQLAILPENRVFSESRPPVQCLRMYTGYQAVDPERPDLKMDEALFNKCFKGVLALMKRARGDAEPHERIFFKFAPVVTSMFPDVPWVYLFRDPVEVMVSNIGRGELAAPCVREGVRAARLQQKETGAGSDWLARTRRSSKALDPEVMENLGNICAEWLLSLDQAAIDAQEAHPSTAAFLDYRQLPEAVPKYLYTEHFKSWDWRTAMSDAASHYSKSLGGTSRGAAGGDAQHKHEIAAPQIVAAAEGALYDSYHVMSEMQPWRKPAFDGNESNRRH</sequence>
<protein>
    <recommendedName>
        <fullName evidence="4">N-acetyltransferase domain-containing protein</fullName>
    </recommendedName>
</protein>
<dbReference type="InterPro" id="IPR016181">
    <property type="entry name" value="Acyl_CoA_acyltransferase"/>
</dbReference>
<feature type="region of interest" description="Disordered" evidence="3">
    <location>
        <begin position="325"/>
        <end position="364"/>
    </location>
</feature>
<comment type="caution">
    <text evidence="5">The sequence shown here is derived from an EMBL/GenBank/DDBJ whole genome shotgun (WGS) entry which is preliminary data.</text>
</comment>
<evidence type="ECO:0000313" key="6">
    <source>
        <dbReference type="Proteomes" id="UP000664859"/>
    </source>
</evidence>
<dbReference type="GO" id="GO:0016747">
    <property type="term" value="F:acyltransferase activity, transferring groups other than amino-acyl groups"/>
    <property type="evidence" value="ECO:0007669"/>
    <property type="project" value="InterPro"/>
</dbReference>
<reference evidence="5" key="1">
    <citation type="submission" date="2021-02" db="EMBL/GenBank/DDBJ databases">
        <title>First Annotated Genome of the Yellow-green Alga Tribonema minus.</title>
        <authorList>
            <person name="Mahan K.M."/>
        </authorList>
    </citation>
    <scope>NUCLEOTIDE SEQUENCE</scope>
    <source>
        <strain evidence="5">UTEX B ZZ1240</strain>
    </source>
</reference>
<keyword evidence="6" id="KW-1185">Reference proteome</keyword>
<evidence type="ECO:0000256" key="1">
    <source>
        <dbReference type="ARBA" id="ARBA00008270"/>
    </source>
</evidence>
<name>A0A835ZD42_9STRA</name>